<dbReference type="NCBIfam" id="TIGR01850">
    <property type="entry name" value="argC"/>
    <property type="match status" value="1"/>
</dbReference>
<keyword evidence="2 7" id="KW-0055">Arginine biosynthesis</keyword>
<dbReference type="AlphaFoldDB" id="A0A2P5T289"/>
<evidence type="ECO:0000256" key="5">
    <source>
        <dbReference type="ARBA" id="ARBA00023002"/>
    </source>
</evidence>
<dbReference type="Pfam" id="PF22698">
    <property type="entry name" value="Semialdhyde_dhC_1"/>
    <property type="match status" value="1"/>
</dbReference>
<dbReference type="CDD" id="cd23934">
    <property type="entry name" value="AGPR_1_C"/>
    <property type="match status" value="1"/>
</dbReference>
<dbReference type="EC" id="1.2.1.38" evidence="7"/>
<feature type="active site" evidence="7">
    <location>
        <position position="154"/>
    </location>
</feature>
<dbReference type="PANTHER" id="PTHR32338">
    <property type="entry name" value="N-ACETYL-GAMMA-GLUTAMYL-PHOSPHATE REDUCTASE, CHLOROPLASTIC-RELATED-RELATED"/>
    <property type="match status" value="1"/>
</dbReference>
<organism evidence="9 10">
    <name type="scientific">Candidatus Pantoea edessiphila</name>
    <dbReference type="NCBI Taxonomy" id="2044610"/>
    <lineage>
        <taxon>Bacteria</taxon>
        <taxon>Pseudomonadati</taxon>
        <taxon>Pseudomonadota</taxon>
        <taxon>Gammaproteobacteria</taxon>
        <taxon>Enterobacterales</taxon>
        <taxon>Erwiniaceae</taxon>
        <taxon>Pantoea</taxon>
    </lineage>
</organism>
<comment type="catalytic activity">
    <reaction evidence="6 7">
        <text>N-acetyl-L-glutamate 5-semialdehyde + phosphate + NADP(+) = N-acetyl-L-glutamyl 5-phosphate + NADPH + H(+)</text>
        <dbReference type="Rhea" id="RHEA:21588"/>
        <dbReference type="ChEBI" id="CHEBI:15378"/>
        <dbReference type="ChEBI" id="CHEBI:29123"/>
        <dbReference type="ChEBI" id="CHEBI:43474"/>
        <dbReference type="ChEBI" id="CHEBI:57783"/>
        <dbReference type="ChEBI" id="CHEBI:57936"/>
        <dbReference type="ChEBI" id="CHEBI:58349"/>
        <dbReference type="EC" id="1.2.1.38"/>
    </reaction>
</comment>
<dbReference type="GO" id="GO:0003942">
    <property type="term" value="F:N-acetyl-gamma-glutamyl-phosphate reductase activity"/>
    <property type="evidence" value="ECO:0007669"/>
    <property type="project" value="UniProtKB-UniRule"/>
</dbReference>
<feature type="domain" description="Semialdehyde dehydrogenase NAD-binding" evidence="8">
    <location>
        <begin position="3"/>
        <end position="146"/>
    </location>
</feature>
<evidence type="ECO:0000256" key="7">
    <source>
        <dbReference type="HAMAP-Rule" id="MF_00150"/>
    </source>
</evidence>
<protein>
    <recommendedName>
        <fullName evidence="7">N-acetyl-gamma-glutamyl-phosphate reductase</fullName>
        <shortName evidence="7">AGPR</shortName>
        <ecNumber evidence="7">1.2.1.38</ecNumber>
    </recommendedName>
    <alternativeName>
        <fullName evidence="7">N-acetyl-glutamate semialdehyde dehydrogenase</fullName>
        <shortName evidence="7">NAGSA dehydrogenase</shortName>
    </alternativeName>
</protein>
<dbReference type="CDD" id="cd17895">
    <property type="entry name" value="AGPR_1_N"/>
    <property type="match status" value="1"/>
</dbReference>
<dbReference type="InterPro" id="IPR058924">
    <property type="entry name" value="AGPR_dimerisation_dom"/>
</dbReference>
<comment type="pathway">
    <text evidence="1 7">Amino-acid biosynthesis; L-arginine biosynthesis; N(2)-acetyl-L-ornithine from L-glutamate: step 3/4.</text>
</comment>
<comment type="subcellular location">
    <subcellularLocation>
        <location evidence="7">Cytoplasm</location>
    </subcellularLocation>
</comment>
<dbReference type="GO" id="GO:0005737">
    <property type="term" value="C:cytoplasm"/>
    <property type="evidence" value="ECO:0007669"/>
    <property type="project" value="UniProtKB-SubCell"/>
</dbReference>
<dbReference type="Gene3D" id="3.40.50.720">
    <property type="entry name" value="NAD(P)-binding Rossmann-like Domain"/>
    <property type="match status" value="1"/>
</dbReference>
<dbReference type="SUPFAM" id="SSF55347">
    <property type="entry name" value="Glyceraldehyde-3-phosphate dehydrogenase-like, C-terminal domain"/>
    <property type="match status" value="1"/>
</dbReference>
<evidence type="ECO:0000256" key="2">
    <source>
        <dbReference type="ARBA" id="ARBA00022571"/>
    </source>
</evidence>
<dbReference type="HAMAP" id="MF_00150">
    <property type="entry name" value="ArgC_type1"/>
    <property type="match status" value="1"/>
</dbReference>
<accession>A0A2P5T289</accession>
<comment type="function">
    <text evidence="7">Catalyzes the NADPH-dependent reduction of N-acetyl-5-glutamyl phosphate to yield N-acetyl-L-glutamate 5-semialdehyde.</text>
</comment>
<dbReference type="Gene3D" id="3.30.360.10">
    <property type="entry name" value="Dihydrodipicolinate Reductase, domain 2"/>
    <property type="match status" value="1"/>
</dbReference>
<comment type="similarity">
    <text evidence="7">Belongs to the NAGSA dehydrogenase family. Type 1 subfamily.</text>
</comment>
<evidence type="ECO:0000313" key="9">
    <source>
        <dbReference type="EMBL" id="PPI88697.1"/>
    </source>
</evidence>
<dbReference type="InterPro" id="IPR000534">
    <property type="entry name" value="Semialdehyde_DH_NAD-bd"/>
</dbReference>
<dbReference type="Pfam" id="PF01118">
    <property type="entry name" value="Semialdhyde_dh"/>
    <property type="match status" value="1"/>
</dbReference>
<dbReference type="GO" id="GO:0051287">
    <property type="term" value="F:NAD binding"/>
    <property type="evidence" value="ECO:0007669"/>
    <property type="project" value="InterPro"/>
</dbReference>
<dbReference type="PANTHER" id="PTHR32338:SF10">
    <property type="entry name" value="N-ACETYL-GAMMA-GLUTAMYL-PHOSPHATE REDUCTASE, CHLOROPLASTIC-RELATED"/>
    <property type="match status" value="1"/>
</dbReference>
<dbReference type="SMART" id="SM00859">
    <property type="entry name" value="Semialdhyde_dh"/>
    <property type="match status" value="1"/>
</dbReference>
<name>A0A2P5T289_9GAMM</name>
<evidence type="ECO:0000256" key="6">
    <source>
        <dbReference type="ARBA" id="ARBA00050557"/>
    </source>
</evidence>
<gene>
    <name evidence="7" type="primary">argC</name>
    <name evidence="9" type="ORF">CRV09_00025</name>
</gene>
<reference evidence="9 10" key="1">
    <citation type="journal article" date="2018" name="Genome Biol. Evol.">
        <title>Cladogenesis and Genomic Streamlining in Extracellular Endosymbionts of Tropical Stink Bugs.</title>
        <authorList>
            <person name="Otero-Bravo A."/>
            <person name="Goffredi S."/>
            <person name="Sabree Z.L."/>
        </authorList>
    </citation>
    <scope>NUCLEOTIDE SEQUENCE [LARGE SCALE GENOMIC DNA]</scope>
    <source>
        <strain evidence="9 10">SoEO</strain>
    </source>
</reference>
<dbReference type="InterPro" id="IPR000706">
    <property type="entry name" value="AGPR_type-1"/>
</dbReference>
<dbReference type="InterPro" id="IPR050085">
    <property type="entry name" value="AGPR"/>
</dbReference>
<dbReference type="InterPro" id="IPR036291">
    <property type="entry name" value="NAD(P)-bd_dom_sf"/>
</dbReference>
<dbReference type="EMBL" id="PDKR01000001">
    <property type="protein sequence ID" value="PPI88697.1"/>
    <property type="molecule type" value="Genomic_DNA"/>
</dbReference>
<evidence type="ECO:0000256" key="3">
    <source>
        <dbReference type="ARBA" id="ARBA00022605"/>
    </source>
</evidence>
<dbReference type="RefSeq" id="WP_136132126.1">
    <property type="nucleotide sequence ID" value="NZ_PDKR01000001.1"/>
</dbReference>
<evidence type="ECO:0000259" key="8">
    <source>
        <dbReference type="SMART" id="SM00859"/>
    </source>
</evidence>
<dbReference type="OrthoDB" id="9801289at2"/>
<evidence type="ECO:0000256" key="1">
    <source>
        <dbReference type="ARBA" id="ARBA00004862"/>
    </source>
</evidence>
<evidence type="ECO:0000313" key="10">
    <source>
        <dbReference type="Proteomes" id="UP000295937"/>
    </source>
</evidence>
<dbReference type="SUPFAM" id="SSF51735">
    <property type="entry name" value="NAD(P)-binding Rossmann-fold domains"/>
    <property type="match status" value="1"/>
</dbReference>
<dbReference type="Proteomes" id="UP000295937">
    <property type="component" value="Unassembled WGS sequence"/>
</dbReference>
<keyword evidence="3 7" id="KW-0028">Amino-acid biosynthesis</keyword>
<comment type="caution">
    <text evidence="9">The sequence shown here is derived from an EMBL/GenBank/DDBJ whole genome shotgun (WGS) entry which is preliminary data.</text>
</comment>
<dbReference type="UniPathway" id="UPA00068">
    <property type="reaction ID" value="UER00108"/>
</dbReference>
<proteinExistence type="inferred from homology"/>
<dbReference type="GO" id="GO:0070401">
    <property type="term" value="F:NADP+ binding"/>
    <property type="evidence" value="ECO:0007669"/>
    <property type="project" value="InterPro"/>
</dbReference>
<keyword evidence="7" id="KW-0963">Cytoplasm</keyword>
<evidence type="ECO:0000256" key="4">
    <source>
        <dbReference type="ARBA" id="ARBA00022857"/>
    </source>
</evidence>
<dbReference type="FunFam" id="3.30.360.10:FF:000014">
    <property type="entry name" value="N-acetyl-gamma-glutamyl-phosphate reductase"/>
    <property type="match status" value="1"/>
</dbReference>
<keyword evidence="4 7" id="KW-0521">NADP</keyword>
<sequence length="334" mass="37387">MLNTLIIGANGYAGVELANILIRHPHIKIIGLLVSENSIDIGKPLSEVYPRMKNIIDLPLISIKSMSFKTDRIDLVFFATSHEVSYKLVPNFLDMGCIVFDLSGAFRVKDKKFYDDFYGFSHKNEKILRKAVYGLAEFQCDKIKKAQLIALPGCYPTISQLALRPLVDNGLINKSQYPVINAISGVSGTGRKATINNHFCEISLKAYGVFNHRHHLEIVKNLGIPVIFIPHIGNFSRGILATITCLLKIGIKKENITKAFHNAYHNKPFVRLYQKGFPTLNSIVRLPYCDIGFEVKDNHLIIVAVEDNLLKGAASQAVQCMNIRFGFPETQSII</sequence>
<keyword evidence="5 7" id="KW-0560">Oxidoreductase</keyword>
<dbReference type="GO" id="GO:0006526">
    <property type="term" value="P:L-arginine biosynthetic process"/>
    <property type="evidence" value="ECO:0007669"/>
    <property type="project" value="UniProtKB-UniRule"/>
</dbReference>